<keyword evidence="5 6" id="KW-0472">Membrane</keyword>
<reference evidence="7" key="1">
    <citation type="submission" date="2019-07" db="EMBL/GenBank/DDBJ databases">
        <authorList>
            <person name="Dittberner H."/>
        </authorList>
    </citation>
    <scope>NUCLEOTIDE SEQUENCE [LARGE SCALE GENOMIC DNA]</scope>
</reference>
<organism evidence="7 8">
    <name type="scientific">Arabis nemorensis</name>
    <dbReference type="NCBI Taxonomy" id="586526"/>
    <lineage>
        <taxon>Eukaryota</taxon>
        <taxon>Viridiplantae</taxon>
        <taxon>Streptophyta</taxon>
        <taxon>Embryophyta</taxon>
        <taxon>Tracheophyta</taxon>
        <taxon>Spermatophyta</taxon>
        <taxon>Magnoliopsida</taxon>
        <taxon>eudicotyledons</taxon>
        <taxon>Gunneridae</taxon>
        <taxon>Pentapetalae</taxon>
        <taxon>rosids</taxon>
        <taxon>malvids</taxon>
        <taxon>Brassicales</taxon>
        <taxon>Brassicaceae</taxon>
        <taxon>Arabideae</taxon>
        <taxon>Arabis</taxon>
    </lineage>
</organism>
<proteinExistence type="inferred from homology"/>
<dbReference type="InterPro" id="IPR044991">
    <property type="entry name" value="TET_plant"/>
</dbReference>
<feature type="transmembrane region" description="Helical" evidence="6">
    <location>
        <begin position="234"/>
        <end position="255"/>
    </location>
</feature>
<sequence length="274" mass="31202">MVRFTNSLVGILNFFVFLFSVPILITGIWLSLNGSTQCERFLDKPMIALGVFLMIVAISGVVGSCCRVTWLLWFYLFVMFFLIIILLCFTVFAFLVTNKGSGETIPGKAYKEYRLDVYSDWLEKRVNNAKHWNNIKSCISESKYCVHLELFSDHEPVSAFYKKDLSALESGCCKPSNDCNFTYISPTVWNKTSGAHKNSDCQLWDNDSSKLCYNCQACKAGFLDNLKSSWQKTAISNIIFLFILIIVYAMACCAFRNNKREESYARSNGSPYNP</sequence>
<dbReference type="PANTHER" id="PTHR32191">
    <property type="entry name" value="TETRASPANIN-8-RELATED"/>
    <property type="match status" value="1"/>
</dbReference>
<dbReference type="InterPro" id="IPR018499">
    <property type="entry name" value="Tetraspanin/Peripherin"/>
</dbReference>
<dbReference type="AlphaFoldDB" id="A0A565CBD1"/>
<evidence type="ECO:0000256" key="4">
    <source>
        <dbReference type="ARBA" id="ARBA00022989"/>
    </source>
</evidence>
<evidence type="ECO:0000256" key="6">
    <source>
        <dbReference type="SAM" id="Phobius"/>
    </source>
</evidence>
<accession>A0A565CBD1</accession>
<feature type="transmembrane region" description="Helical" evidence="6">
    <location>
        <begin position="73"/>
        <end position="96"/>
    </location>
</feature>
<gene>
    <name evidence="7" type="ORF">ANE_LOCUS21421</name>
</gene>
<evidence type="ECO:0000313" key="7">
    <source>
        <dbReference type="EMBL" id="VVB10977.1"/>
    </source>
</evidence>
<dbReference type="GO" id="GO:0009734">
    <property type="term" value="P:auxin-activated signaling pathway"/>
    <property type="evidence" value="ECO:0007669"/>
    <property type="project" value="InterPro"/>
</dbReference>
<evidence type="ECO:0000313" key="8">
    <source>
        <dbReference type="Proteomes" id="UP000489600"/>
    </source>
</evidence>
<dbReference type="Pfam" id="PF00335">
    <property type="entry name" value="Tetraspanin"/>
    <property type="match status" value="1"/>
</dbReference>
<keyword evidence="3 6" id="KW-0812">Transmembrane</keyword>
<dbReference type="Proteomes" id="UP000489600">
    <property type="component" value="Unassembled WGS sequence"/>
</dbReference>
<name>A0A565CBD1_9BRAS</name>
<keyword evidence="4 6" id="KW-1133">Transmembrane helix</keyword>
<dbReference type="GO" id="GO:0016020">
    <property type="term" value="C:membrane"/>
    <property type="evidence" value="ECO:0007669"/>
    <property type="project" value="UniProtKB-SubCell"/>
</dbReference>
<evidence type="ECO:0000256" key="5">
    <source>
        <dbReference type="ARBA" id="ARBA00023136"/>
    </source>
</evidence>
<evidence type="ECO:0000256" key="3">
    <source>
        <dbReference type="ARBA" id="ARBA00022692"/>
    </source>
</evidence>
<comment type="subcellular location">
    <subcellularLocation>
        <location evidence="1">Membrane</location>
        <topology evidence="1">Multi-pass membrane protein</topology>
    </subcellularLocation>
</comment>
<feature type="transmembrane region" description="Helical" evidence="6">
    <location>
        <begin position="12"/>
        <end position="32"/>
    </location>
</feature>
<dbReference type="OrthoDB" id="1892640at2759"/>
<evidence type="ECO:0000256" key="1">
    <source>
        <dbReference type="ARBA" id="ARBA00004141"/>
    </source>
</evidence>
<comment type="caution">
    <text evidence="7">The sequence shown here is derived from an EMBL/GenBank/DDBJ whole genome shotgun (WGS) entry which is preliminary data.</text>
</comment>
<dbReference type="EMBL" id="CABITT030000007">
    <property type="protein sequence ID" value="VVB10977.1"/>
    <property type="molecule type" value="Genomic_DNA"/>
</dbReference>
<keyword evidence="8" id="KW-1185">Reference proteome</keyword>
<protein>
    <submittedName>
        <fullName evidence="7">Uncharacterized protein</fullName>
    </submittedName>
</protein>
<feature type="transmembrane region" description="Helical" evidence="6">
    <location>
        <begin position="47"/>
        <end position="66"/>
    </location>
</feature>
<comment type="similarity">
    <text evidence="2">Belongs to the tetraspanin (TM4SF) family.</text>
</comment>
<evidence type="ECO:0000256" key="2">
    <source>
        <dbReference type="ARBA" id="ARBA00006840"/>
    </source>
</evidence>